<comment type="caution">
    <text evidence="6">The sequence shown here is derived from an EMBL/GenBank/DDBJ whole genome shotgun (WGS) entry which is preliminary data.</text>
</comment>
<organism evidence="6 7">
    <name type="scientific">Hazenella coriacea</name>
    <dbReference type="NCBI Taxonomy" id="1179467"/>
    <lineage>
        <taxon>Bacteria</taxon>
        <taxon>Bacillati</taxon>
        <taxon>Bacillota</taxon>
        <taxon>Bacilli</taxon>
        <taxon>Bacillales</taxon>
        <taxon>Thermoactinomycetaceae</taxon>
        <taxon>Hazenella</taxon>
    </lineage>
</organism>
<dbReference type="EMBL" id="SMAG01000003">
    <property type="protein sequence ID" value="TCS94920.1"/>
    <property type="molecule type" value="Genomic_DNA"/>
</dbReference>
<keyword evidence="1" id="KW-0813">Transport</keyword>
<dbReference type="Gene3D" id="1.10.490.10">
    <property type="entry name" value="Globins"/>
    <property type="match status" value="1"/>
</dbReference>
<dbReference type="GO" id="GO:0046872">
    <property type="term" value="F:metal ion binding"/>
    <property type="evidence" value="ECO:0007669"/>
    <property type="project" value="UniProtKB-KW"/>
</dbReference>
<proteinExistence type="predicted"/>
<dbReference type="InterPro" id="IPR009050">
    <property type="entry name" value="Globin-like_sf"/>
</dbReference>
<evidence type="ECO:0000313" key="7">
    <source>
        <dbReference type="Proteomes" id="UP000294937"/>
    </source>
</evidence>
<evidence type="ECO:0000256" key="4">
    <source>
        <dbReference type="ARBA" id="ARBA00023004"/>
    </source>
</evidence>
<dbReference type="SUPFAM" id="SSF46458">
    <property type="entry name" value="Globin-like"/>
    <property type="match status" value="1"/>
</dbReference>
<dbReference type="InterPro" id="IPR012292">
    <property type="entry name" value="Globin/Proto"/>
</dbReference>
<dbReference type="RefSeq" id="WP_131924297.1">
    <property type="nucleotide sequence ID" value="NZ_SMAG01000003.1"/>
</dbReference>
<dbReference type="InterPro" id="IPR001486">
    <property type="entry name" value="Hemoglobin_trunc"/>
</dbReference>
<keyword evidence="3 5" id="KW-0479">Metal-binding</keyword>
<dbReference type="GO" id="GO:0020037">
    <property type="term" value="F:heme binding"/>
    <property type="evidence" value="ECO:0007669"/>
    <property type="project" value="InterPro"/>
</dbReference>
<feature type="binding site" description="distal binding residue" evidence="5">
    <location>
        <position position="75"/>
    </location>
    <ligand>
        <name>heme</name>
        <dbReference type="ChEBI" id="CHEBI:30413"/>
    </ligand>
    <ligandPart>
        <name>Fe</name>
        <dbReference type="ChEBI" id="CHEBI:18248"/>
    </ligandPart>
</feature>
<dbReference type="AlphaFoldDB" id="A0A4R3L7I4"/>
<protein>
    <submittedName>
        <fullName evidence="6">Hemoglobin</fullName>
    </submittedName>
</protein>
<accession>A0A4R3L7I4</accession>
<keyword evidence="4 5" id="KW-0408">Iron</keyword>
<name>A0A4R3L7I4_9BACL</name>
<evidence type="ECO:0000256" key="5">
    <source>
        <dbReference type="PIRSR" id="PIRSR601486-1"/>
    </source>
</evidence>
<sequence>MQGIKSDLYERIGGEQAITAVVNEFYGRLLEDDRISHHFEGKNMRRLMLNQITFFISYAVGGPKRYTGGTLRRSHEGLDITFDEYEIFLKHLSSSFRKFNVPIADIAKIEAFVRTLKPHIIEK</sequence>
<evidence type="ECO:0000256" key="3">
    <source>
        <dbReference type="ARBA" id="ARBA00022723"/>
    </source>
</evidence>
<dbReference type="GO" id="GO:0019825">
    <property type="term" value="F:oxygen binding"/>
    <property type="evidence" value="ECO:0007669"/>
    <property type="project" value="InterPro"/>
</dbReference>
<dbReference type="Proteomes" id="UP000294937">
    <property type="component" value="Unassembled WGS sequence"/>
</dbReference>
<evidence type="ECO:0000313" key="6">
    <source>
        <dbReference type="EMBL" id="TCS94920.1"/>
    </source>
</evidence>
<gene>
    <name evidence="6" type="ORF">EDD58_103345</name>
</gene>
<keyword evidence="7" id="KW-1185">Reference proteome</keyword>
<dbReference type="OrthoDB" id="9795814at2"/>
<evidence type="ECO:0000256" key="1">
    <source>
        <dbReference type="ARBA" id="ARBA00022448"/>
    </source>
</evidence>
<dbReference type="CDD" id="cd00454">
    <property type="entry name" value="TrHb1_N"/>
    <property type="match status" value="1"/>
</dbReference>
<dbReference type="Pfam" id="PF01152">
    <property type="entry name" value="Bac_globin"/>
    <property type="match status" value="1"/>
</dbReference>
<keyword evidence="2 5" id="KW-0349">Heme</keyword>
<reference evidence="6 7" key="1">
    <citation type="submission" date="2019-03" db="EMBL/GenBank/DDBJ databases">
        <title>Genomic Encyclopedia of Type Strains, Phase IV (KMG-IV): sequencing the most valuable type-strain genomes for metagenomic binning, comparative biology and taxonomic classification.</title>
        <authorList>
            <person name="Goeker M."/>
        </authorList>
    </citation>
    <scope>NUCLEOTIDE SEQUENCE [LARGE SCALE GENOMIC DNA]</scope>
    <source>
        <strain evidence="6 7">DSM 45707</strain>
    </source>
</reference>
<evidence type="ECO:0000256" key="2">
    <source>
        <dbReference type="ARBA" id="ARBA00022617"/>
    </source>
</evidence>